<evidence type="ECO:0000313" key="7">
    <source>
        <dbReference type="EMBL" id="MFC1432967.1"/>
    </source>
</evidence>
<dbReference type="RefSeq" id="WP_380555071.1">
    <property type="nucleotide sequence ID" value="NZ_JBHEZY010000008.1"/>
</dbReference>
<evidence type="ECO:0000256" key="3">
    <source>
        <dbReference type="ARBA" id="ARBA00022801"/>
    </source>
</evidence>
<dbReference type="SMART" id="SM00644">
    <property type="entry name" value="Ami_2"/>
    <property type="match status" value="1"/>
</dbReference>
<dbReference type="Gene3D" id="3.40.80.10">
    <property type="entry name" value="Peptidoglycan recognition protein-like"/>
    <property type="match status" value="1"/>
</dbReference>
<proteinExistence type="predicted"/>
<dbReference type="CDD" id="cd06583">
    <property type="entry name" value="PGRP"/>
    <property type="match status" value="1"/>
</dbReference>
<accession>A0ABV6X4S5</accession>
<evidence type="ECO:0000256" key="1">
    <source>
        <dbReference type="ARBA" id="ARBA00001561"/>
    </source>
</evidence>
<gene>
    <name evidence="7" type="ORF">ACEZDB_20195</name>
</gene>
<protein>
    <recommendedName>
        <fullName evidence="2">N-acetylmuramoyl-L-alanine amidase</fullName>
        <ecNumber evidence="2">3.5.1.28</ecNumber>
    </recommendedName>
</protein>
<reference evidence="7 8" key="1">
    <citation type="submission" date="2024-09" db="EMBL/GenBank/DDBJ databases">
        <authorList>
            <person name="Lee S.D."/>
        </authorList>
    </citation>
    <scope>NUCLEOTIDE SEQUENCE [LARGE SCALE GENOMIC DNA]</scope>
    <source>
        <strain evidence="7 8">N1-3</strain>
    </source>
</reference>
<dbReference type="InterPro" id="IPR051206">
    <property type="entry name" value="NAMLAA_amidase_2"/>
</dbReference>
<dbReference type="EC" id="3.5.1.28" evidence="2"/>
<evidence type="ECO:0000256" key="2">
    <source>
        <dbReference type="ARBA" id="ARBA00011901"/>
    </source>
</evidence>
<feature type="region of interest" description="Disordered" evidence="5">
    <location>
        <begin position="1"/>
        <end position="28"/>
    </location>
</feature>
<dbReference type="InterPro" id="IPR002502">
    <property type="entry name" value="Amidase_domain"/>
</dbReference>
<comment type="caution">
    <text evidence="7">The sequence shown here is derived from an EMBL/GenBank/DDBJ whole genome shotgun (WGS) entry which is preliminary data.</text>
</comment>
<comment type="catalytic activity">
    <reaction evidence="1">
        <text>Hydrolyzes the link between N-acetylmuramoyl residues and L-amino acid residues in certain cell-wall glycopeptides.</text>
        <dbReference type="EC" id="3.5.1.28"/>
    </reaction>
</comment>
<evidence type="ECO:0000259" key="6">
    <source>
        <dbReference type="SMART" id="SM00644"/>
    </source>
</evidence>
<feature type="domain" description="N-acetylmuramoyl-L-alanine amidase" evidence="6">
    <location>
        <begin position="294"/>
        <end position="434"/>
    </location>
</feature>
<dbReference type="PANTHER" id="PTHR30417">
    <property type="entry name" value="N-ACETYLMURAMOYL-L-ALANINE AMIDASE AMID"/>
    <property type="match status" value="1"/>
</dbReference>
<dbReference type="EMBL" id="JBHEZY010000008">
    <property type="protein sequence ID" value="MFC1432967.1"/>
    <property type="molecule type" value="Genomic_DNA"/>
</dbReference>
<dbReference type="Proteomes" id="UP001592530">
    <property type="component" value="Unassembled WGS sequence"/>
</dbReference>
<dbReference type="SUPFAM" id="SSF55846">
    <property type="entry name" value="N-acetylmuramoyl-L-alanine amidase-like"/>
    <property type="match status" value="1"/>
</dbReference>
<feature type="compositionally biased region" description="Basic residues" evidence="5">
    <location>
        <begin position="1"/>
        <end position="13"/>
    </location>
</feature>
<dbReference type="Gene3D" id="1.10.530.10">
    <property type="match status" value="1"/>
</dbReference>
<keyword evidence="3 7" id="KW-0378">Hydrolase</keyword>
<dbReference type="InterPro" id="IPR036505">
    <property type="entry name" value="Amidase/PGRP_sf"/>
</dbReference>
<evidence type="ECO:0000256" key="5">
    <source>
        <dbReference type="SAM" id="MobiDB-lite"/>
    </source>
</evidence>
<evidence type="ECO:0000256" key="4">
    <source>
        <dbReference type="ARBA" id="ARBA00023316"/>
    </source>
</evidence>
<keyword evidence="4" id="KW-0961">Cell wall biogenesis/degradation</keyword>
<organism evidence="7 8">
    <name type="scientific">Streptacidiphilus alkalitolerans</name>
    <dbReference type="NCBI Taxonomy" id="3342712"/>
    <lineage>
        <taxon>Bacteria</taxon>
        <taxon>Bacillati</taxon>
        <taxon>Actinomycetota</taxon>
        <taxon>Actinomycetes</taxon>
        <taxon>Kitasatosporales</taxon>
        <taxon>Streptomycetaceae</taxon>
        <taxon>Streptacidiphilus</taxon>
    </lineage>
</organism>
<dbReference type="Pfam" id="PF01510">
    <property type="entry name" value="Amidase_2"/>
    <property type="match status" value="1"/>
</dbReference>
<dbReference type="GO" id="GO:0008745">
    <property type="term" value="F:N-acetylmuramoyl-L-alanine amidase activity"/>
    <property type="evidence" value="ECO:0007669"/>
    <property type="project" value="UniProtKB-EC"/>
</dbReference>
<dbReference type="PANTHER" id="PTHR30417:SF1">
    <property type="entry name" value="N-ACETYLMURAMOYL-L-ALANINE AMIDASE AMID"/>
    <property type="match status" value="1"/>
</dbReference>
<sequence>MTARHGRSARGKARGPASKRSAKHGRAKSRLWAGAAAGLAVGGLVVGAVADAATGTVPAPVRIVAAAQPAPAPSTALQADFAAAAAEFHVPVAVLLAVSYQQTLWESHQGGPSTTGNYNVMGLTSVSPSDLPAGSGTVDTTLPALHTLDAAAALIQQPDAALRGQMEQSVRGGAALLASYEQQAEGSLPTDPGQWYAAVARFSQGPDASTQEQFADRVYQVIATGAARTTDDHQVVALAADPSVRPRTPAALSSAGPTVARSLAATPSPALPCEAGTATGLRSCAYLAAASGNVETAKRPTDGDAVRDIVIDTTAGSAAATVSAIRTNNPAAPASDHFVVAATGAVTQLVRTSDVALHAGNDTLDAHSIGVANESYGLRAGSWISEPEYAASAALVRNLAALYGIPLDRQHILGHDDVPAPTGAGAGSQQDDPGPYWDWAHYLSLLGAPALDGTGLPMVGGTVTIAPDYASNKPVLTGCGGGACVAHPANFVYLRTGPASAAPLIGDPLLQSAGAAQAGTGLADVSDKAVYGQSFVVAAVSGSWTAIWYGGQEAWFYNPGGVNSYANSNPGQSLVIPNSGTAAIAVYGRAYPEAAAYTAAGVPADARPLVALPDYTITSNQAYTTTGSTPVTGDYYDYDGRECGTAACKVVIGTTQYYEIRYNHRLAYVLASDVQTIKPKAPPAGNLVPVAPTRVLDTRTGTGGVPVARVPAGGTVTLQVTGTAGVPADGVTAVVLQVTAVKPSAPGFITVHPDGRALPAVPTVDYGYAADLAQSDLAVVPVVNGKVDFYNHNGTVDLAADLTGYFTTDATVGSTFVPSGPTRILSTVTGTGAPKARLGPGGVLKLKVAGTAGVPADGVTAVVLNVTAVAPTAAGAVSVHPDGSAASGAGNPAAASDLTFGPGQLSPRTVIVPVLDGTVDFSNRAGTVDLVADLDGYFTTDGSGGMLHTAGPVRVMDTRDGSGVRAGRVGPGETVTLQVGGRDGVPLSATAVVLNVTAVRPSADGSVTVLPYGPPTVPTATSLGFGKGELVSDLVIVPVVKGRAVFFNRTGTVDLVADLTGYFTD</sequence>
<evidence type="ECO:0000313" key="8">
    <source>
        <dbReference type="Proteomes" id="UP001592530"/>
    </source>
</evidence>
<name>A0ABV6X4S5_9ACTN</name>